<dbReference type="Pfam" id="PF02449">
    <property type="entry name" value="Glyco_hydro_42"/>
    <property type="match status" value="1"/>
</dbReference>
<dbReference type="GO" id="GO:0004565">
    <property type="term" value="F:beta-galactosidase activity"/>
    <property type="evidence" value="ECO:0007669"/>
    <property type="project" value="UniProtKB-EC"/>
</dbReference>
<organism evidence="4 5">
    <name type="scientific">Paenibacillus aurantiacus</name>
    <dbReference type="NCBI Taxonomy" id="1936118"/>
    <lineage>
        <taxon>Bacteria</taxon>
        <taxon>Bacillati</taxon>
        <taxon>Bacillota</taxon>
        <taxon>Bacilli</taxon>
        <taxon>Bacillales</taxon>
        <taxon>Paenibacillaceae</taxon>
        <taxon>Paenibacillus</taxon>
    </lineage>
</organism>
<dbReference type="EC" id="3.2.1.23" evidence="4"/>
<dbReference type="Proteomes" id="UP001589747">
    <property type="component" value="Unassembled WGS sequence"/>
</dbReference>
<protein>
    <submittedName>
        <fullName evidence="4">Beta-galactosidase</fullName>
        <ecNumber evidence="4">3.2.1.23</ecNumber>
    </submittedName>
</protein>
<evidence type="ECO:0000256" key="1">
    <source>
        <dbReference type="ARBA" id="ARBA00022801"/>
    </source>
</evidence>
<dbReference type="InterPro" id="IPR017853">
    <property type="entry name" value="GH"/>
</dbReference>
<comment type="caution">
    <text evidence="4">The sequence shown here is derived from an EMBL/GenBank/DDBJ whole genome shotgun (WGS) entry which is preliminary data.</text>
</comment>
<dbReference type="SUPFAM" id="SSF51445">
    <property type="entry name" value="(Trans)glycosidases"/>
    <property type="match status" value="1"/>
</dbReference>
<evidence type="ECO:0000313" key="4">
    <source>
        <dbReference type="EMBL" id="MFB9331139.1"/>
    </source>
</evidence>
<sequence>MSKTIIFYDANFPIDNARPGVADLQMLAKGAVIADADGLAEALRGAAGGSFVNVHAPYFPKAAWPAILDYLRRGGGLVSLGGIPFRVPVVREVDGWTCEPEQTAYHQQLHIHEALKVNEANIARYEASGEIPAAASMAGAWEKAPTYGLVLHLTKLSDHPHEMGTSGPMDGRIYPLLKGISAEGREIAAPIVLLEYARGEFAGSRWLMANQALGERFWRSGGAQALAEWAAFCARGVTEMWLMPMYASYDEGDRPVLKLQVQALGGGSAGAGSGDTRWQARLSFRRAWGRSESGAASAVVAEAEAEPSIWTREWSVTATSELAIERIRVPVPLAPGYYEAELAMTSEQGERRVLRQGVWCRDDALLAEGSFLTCGSDYFEREGKPVPIVGMTYMTSDLARKFLFLPNASVWDRDMATMKKAGINLIRTGIWTAYRNYMYEDGHASEETLRAIDAFLLTAKRHGLEVTFTFFSFAPEAWEGTNPYLDPRSIAAQKRFLAFIASRHRESKHVHWDLINEPSVFDPKRIFEGPRTARDPHEQRAFRAWLRERHGSSIEALQARWNMTPEQLPSFEAVMPPEAEDINFDVQDMRSGKKGTRWLDYSLFAMEMFNEWAREMNATLRALQPRQLITVGQDEALGAQRPSTHFYAPIADYTTNHSWWLNDQLVWDGVFSKMEGKPNLIQETGIMYVETPDGRAKRSEEELRDLLERKYAYAFATGGAGAVQWIWNTNYYMDNVNESNIGALRADGTEKPEADVSYDFGRFMAEIGELFRGRQAADVAVVFPYSNDLGNRRLAAEATSRLTRVLSYGMNVHFRGVGEYQLEELRKAPARLIVVPSPHNFSDEAFDTLMDIVGATGAALLYTGPIGLDAYWRQKPRAASHTGETRLANVLREDAFELDGAVVPAPFGQRKIAELCKEAPAAADVSGGAMPKVMQWPVGRGRVIWCGLPVELSERTDAISRLYEHALSEAGVKRELEWLEGGENAGLYGRKLRFAEGALYIFVSEYAYAATVAVRDPEHGGTYRFELAPGRIAMFAAGLDGEIRAAYRGQAVEKLN</sequence>
<evidence type="ECO:0000259" key="3">
    <source>
        <dbReference type="Pfam" id="PF02449"/>
    </source>
</evidence>
<evidence type="ECO:0000313" key="5">
    <source>
        <dbReference type="Proteomes" id="UP001589747"/>
    </source>
</evidence>
<evidence type="ECO:0000256" key="2">
    <source>
        <dbReference type="ARBA" id="ARBA00023295"/>
    </source>
</evidence>
<feature type="domain" description="Glycoside hydrolase family 42 N-terminal" evidence="3">
    <location>
        <begin position="537"/>
        <end position="631"/>
    </location>
</feature>
<name>A0ABV5L0Y4_9BACL</name>
<dbReference type="InterPro" id="IPR003476">
    <property type="entry name" value="Glyco_hydro_42"/>
</dbReference>
<keyword evidence="5" id="KW-1185">Reference proteome</keyword>
<reference evidence="4 5" key="1">
    <citation type="submission" date="2024-09" db="EMBL/GenBank/DDBJ databases">
        <authorList>
            <person name="Sun Q."/>
            <person name="Mori K."/>
        </authorList>
    </citation>
    <scope>NUCLEOTIDE SEQUENCE [LARGE SCALE GENOMIC DNA]</scope>
    <source>
        <strain evidence="4 5">TISTR 2452</strain>
    </source>
</reference>
<keyword evidence="1 4" id="KW-0378">Hydrolase</keyword>
<gene>
    <name evidence="4" type="ORF">ACFFSY_34830</name>
</gene>
<dbReference type="PANTHER" id="PTHR36447:SF1">
    <property type="entry name" value="BETA-GALACTOSIDASE GANA"/>
    <property type="match status" value="1"/>
</dbReference>
<accession>A0ABV5L0Y4</accession>
<dbReference type="PANTHER" id="PTHR36447">
    <property type="entry name" value="BETA-GALACTOSIDASE GANA"/>
    <property type="match status" value="1"/>
</dbReference>
<dbReference type="Gene3D" id="3.20.20.80">
    <property type="entry name" value="Glycosidases"/>
    <property type="match status" value="1"/>
</dbReference>
<dbReference type="EMBL" id="JBHMDO010000056">
    <property type="protein sequence ID" value="MFB9331139.1"/>
    <property type="molecule type" value="Genomic_DNA"/>
</dbReference>
<proteinExistence type="predicted"/>
<dbReference type="InterPro" id="IPR013529">
    <property type="entry name" value="Glyco_hydro_42_N"/>
</dbReference>
<dbReference type="RefSeq" id="WP_377503189.1">
    <property type="nucleotide sequence ID" value="NZ_JBHMDO010000056.1"/>
</dbReference>
<keyword evidence="2 4" id="KW-0326">Glycosidase</keyword>